<dbReference type="InterPro" id="IPR016024">
    <property type="entry name" value="ARM-type_fold"/>
</dbReference>
<evidence type="ECO:0000313" key="1">
    <source>
        <dbReference type="EMBL" id="CAF5097533.1"/>
    </source>
</evidence>
<sequence length="243" mass="27872">MPTSSIVATRKTRATSVLSHVTDGSNMFDELHSNLQSPTQFISIYNQYYQSVTARSIIVTILCNILTIENVDRKIQLFIIDCLISNRDNLSEIQFKQDLLPFIKQIFTTKDDDDDDNKDLLLSTIRLFVVLVEHRSTILSLTLAEWLSYLLNFLATNLSSTTYLVYGELIDDLISKIVKQFPPLSKDVIEILGRSSSLSFIISTNFLHQLKSWIQNSDDTRLAFFTIHLWESLACLLCRLIIR</sequence>
<comment type="caution">
    <text evidence="1">The sequence shown here is derived from an EMBL/GenBank/DDBJ whole genome shotgun (WGS) entry which is preliminary data.</text>
</comment>
<organism evidence="1 2">
    <name type="scientific">Rotaria magnacalcarata</name>
    <dbReference type="NCBI Taxonomy" id="392030"/>
    <lineage>
        <taxon>Eukaryota</taxon>
        <taxon>Metazoa</taxon>
        <taxon>Spiralia</taxon>
        <taxon>Gnathifera</taxon>
        <taxon>Rotifera</taxon>
        <taxon>Eurotatoria</taxon>
        <taxon>Bdelloidea</taxon>
        <taxon>Philodinida</taxon>
        <taxon>Philodinidae</taxon>
        <taxon>Rotaria</taxon>
    </lineage>
</organism>
<dbReference type="AlphaFoldDB" id="A0A8S3F272"/>
<dbReference type="Proteomes" id="UP000681967">
    <property type="component" value="Unassembled WGS sequence"/>
</dbReference>
<name>A0A8S3F272_9BILA</name>
<proteinExistence type="predicted"/>
<feature type="non-terminal residue" evidence="1">
    <location>
        <position position="243"/>
    </location>
</feature>
<reference evidence="1" key="1">
    <citation type="submission" date="2021-02" db="EMBL/GenBank/DDBJ databases">
        <authorList>
            <person name="Nowell W R."/>
        </authorList>
    </citation>
    <scope>NUCLEOTIDE SEQUENCE</scope>
</reference>
<evidence type="ECO:0000313" key="2">
    <source>
        <dbReference type="Proteomes" id="UP000681967"/>
    </source>
</evidence>
<gene>
    <name evidence="1" type="ORF">BYL167_LOCUS63935</name>
</gene>
<accession>A0A8S3F272</accession>
<protein>
    <submittedName>
        <fullName evidence="1">Uncharacterized protein</fullName>
    </submittedName>
</protein>
<dbReference type="EMBL" id="CAJOBH010237692">
    <property type="protein sequence ID" value="CAF5097533.1"/>
    <property type="molecule type" value="Genomic_DNA"/>
</dbReference>
<dbReference type="SUPFAM" id="SSF48371">
    <property type="entry name" value="ARM repeat"/>
    <property type="match status" value="1"/>
</dbReference>